<feature type="transmembrane region" description="Helical" evidence="8">
    <location>
        <begin position="110"/>
        <end position="132"/>
    </location>
</feature>
<dbReference type="AlphaFoldDB" id="A0A9P4VWZ3"/>
<evidence type="ECO:0000256" key="7">
    <source>
        <dbReference type="SAM" id="MobiDB-lite"/>
    </source>
</evidence>
<dbReference type="OrthoDB" id="10012212at2759"/>
<protein>
    <recommendedName>
        <fullName evidence="11">DUF788-domain-containing protein</fullName>
    </recommendedName>
</protein>
<feature type="region of interest" description="Disordered" evidence="7">
    <location>
        <begin position="159"/>
        <end position="188"/>
    </location>
</feature>
<evidence type="ECO:0000313" key="10">
    <source>
        <dbReference type="Proteomes" id="UP000799429"/>
    </source>
</evidence>
<evidence type="ECO:0008006" key="11">
    <source>
        <dbReference type="Google" id="ProtNLM"/>
    </source>
</evidence>
<dbReference type="InterPro" id="IPR008506">
    <property type="entry name" value="SND2/TMEM208"/>
</dbReference>
<reference evidence="9" key="1">
    <citation type="journal article" date="2020" name="Stud. Mycol.">
        <title>101 Dothideomycetes genomes: a test case for predicting lifestyles and emergence of pathogens.</title>
        <authorList>
            <person name="Haridas S."/>
            <person name="Albert R."/>
            <person name="Binder M."/>
            <person name="Bloem J."/>
            <person name="Labutti K."/>
            <person name="Salamov A."/>
            <person name="Andreopoulos B."/>
            <person name="Baker S."/>
            <person name="Barry K."/>
            <person name="Bills G."/>
            <person name="Bluhm B."/>
            <person name="Cannon C."/>
            <person name="Castanera R."/>
            <person name="Culley D."/>
            <person name="Daum C."/>
            <person name="Ezra D."/>
            <person name="Gonzalez J."/>
            <person name="Henrissat B."/>
            <person name="Kuo A."/>
            <person name="Liang C."/>
            <person name="Lipzen A."/>
            <person name="Lutzoni F."/>
            <person name="Magnuson J."/>
            <person name="Mondo S."/>
            <person name="Nolan M."/>
            <person name="Ohm R."/>
            <person name="Pangilinan J."/>
            <person name="Park H.-J."/>
            <person name="Ramirez L."/>
            <person name="Alfaro M."/>
            <person name="Sun H."/>
            <person name="Tritt A."/>
            <person name="Yoshinaga Y."/>
            <person name="Zwiers L.-H."/>
            <person name="Turgeon B."/>
            <person name="Goodwin S."/>
            <person name="Spatafora J."/>
            <person name="Crous P."/>
            <person name="Grigoriev I."/>
        </authorList>
    </citation>
    <scope>NUCLEOTIDE SEQUENCE</scope>
    <source>
        <strain evidence="9">CBS 101060</strain>
    </source>
</reference>
<evidence type="ECO:0000256" key="4">
    <source>
        <dbReference type="ARBA" id="ARBA00022824"/>
    </source>
</evidence>
<feature type="transmembrane region" description="Helical" evidence="8">
    <location>
        <begin position="20"/>
        <end position="40"/>
    </location>
</feature>
<dbReference type="GO" id="GO:0005773">
    <property type="term" value="C:vacuole"/>
    <property type="evidence" value="ECO:0007669"/>
    <property type="project" value="GOC"/>
</dbReference>
<keyword evidence="6 8" id="KW-0472">Membrane</keyword>
<evidence type="ECO:0000256" key="8">
    <source>
        <dbReference type="SAM" id="Phobius"/>
    </source>
</evidence>
<dbReference type="Proteomes" id="UP000799429">
    <property type="component" value="Unassembled WGS sequence"/>
</dbReference>
<keyword evidence="10" id="KW-1185">Reference proteome</keyword>
<evidence type="ECO:0000256" key="1">
    <source>
        <dbReference type="ARBA" id="ARBA00004477"/>
    </source>
</evidence>
<evidence type="ECO:0000313" key="9">
    <source>
        <dbReference type="EMBL" id="KAF2843239.1"/>
    </source>
</evidence>
<comment type="subcellular location">
    <subcellularLocation>
        <location evidence="1">Endoplasmic reticulum membrane</location>
        <topology evidence="1">Multi-pass membrane protein</topology>
    </subcellularLocation>
</comment>
<dbReference type="GO" id="GO:0006624">
    <property type="term" value="P:vacuolar protein processing"/>
    <property type="evidence" value="ECO:0007669"/>
    <property type="project" value="TreeGrafter"/>
</dbReference>
<dbReference type="PANTHER" id="PTHR13505">
    <property type="entry name" value="TRANSMEMBRANE PROTEIN 208"/>
    <property type="match status" value="1"/>
</dbReference>
<keyword evidence="4" id="KW-0256">Endoplasmic reticulum</keyword>
<evidence type="ECO:0000256" key="2">
    <source>
        <dbReference type="ARBA" id="ARBA00009950"/>
    </source>
</evidence>
<gene>
    <name evidence="9" type="ORF">M501DRAFT_985364</name>
</gene>
<evidence type="ECO:0000256" key="5">
    <source>
        <dbReference type="ARBA" id="ARBA00022989"/>
    </source>
</evidence>
<accession>A0A9P4VWZ3</accession>
<keyword evidence="3 8" id="KW-0812">Transmembrane</keyword>
<feature type="transmembrane region" description="Helical" evidence="8">
    <location>
        <begin position="47"/>
        <end position="65"/>
    </location>
</feature>
<evidence type="ECO:0000256" key="3">
    <source>
        <dbReference type="ARBA" id="ARBA00022692"/>
    </source>
</evidence>
<evidence type="ECO:0000256" key="6">
    <source>
        <dbReference type="ARBA" id="ARBA00023136"/>
    </source>
</evidence>
<dbReference type="PANTHER" id="PTHR13505:SF7">
    <property type="entry name" value="TRANSMEMBRANE PROTEIN 208"/>
    <property type="match status" value="1"/>
</dbReference>
<name>A0A9P4VWZ3_9PEZI</name>
<organism evidence="9 10">
    <name type="scientific">Patellaria atrata CBS 101060</name>
    <dbReference type="NCBI Taxonomy" id="1346257"/>
    <lineage>
        <taxon>Eukaryota</taxon>
        <taxon>Fungi</taxon>
        <taxon>Dikarya</taxon>
        <taxon>Ascomycota</taxon>
        <taxon>Pezizomycotina</taxon>
        <taxon>Dothideomycetes</taxon>
        <taxon>Dothideomycetes incertae sedis</taxon>
        <taxon>Patellariales</taxon>
        <taxon>Patellariaceae</taxon>
        <taxon>Patellaria</taxon>
    </lineage>
</organism>
<proteinExistence type="inferred from homology"/>
<dbReference type="Pfam" id="PF05620">
    <property type="entry name" value="TMEM208_SND2"/>
    <property type="match status" value="1"/>
</dbReference>
<dbReference type="EMBL" id="MU006089">
    <property type="protein sequence ID" value="KAF2843239.1"/>
    <property type="molecule type" value="Genomic_DNA"/>
</dbReference>
<sequence length="188" mass="21392">MAQKAAKTLAVRNTTTLNRTLVIAGSIHGLFILLRMLFFYRSFTRRSLFLYVLLSFPALFIQFWFERMGRPVYLNMSTGNTELSAKGNKELKRSGEDLEARGLTEWMWDVFYWSYGCIGLAAIVGDYAWWLWTIIPLYSLWLAYTTFIGAKQGMAGLTGGADGDGTPTVGSKRQQKLEKRGGQKVQYR</sequence>
<comment type="caution">
    <text evidence="9">The sequence shown here is derived from an EMBL/GenBank/DDBJ whole genome shotgun (WGS) entry which is preliminary data.</text>
</comment>
<dbReference type="GO" id="GO:0005789">
    <property type="term" value="C:endoplasmic reticulum membrane"/>
    <property type="evidence" value="ECO:0007669"/>
    <property type="project" value="UniProtKB-SubCell"/>
</dbReference>
<comment type="similarity">
    <text evidence="2">Belongs to the TMEM208 family.</text>
</comment>
<keyword evidence="5 8" id="KW-1133">Transmembrane helix</keyword>